<comment type="caution">
    <text evidence="4">The sequence shown here is derived from an EMBL/GenBank/DDBJ whole genome shotgun (WGS) entry which is preliminary data.</text>
</comment>
<evidence type="ECO:0000256" key="2">
    <source>
        <dbReference type="SAM" id="MobiDB-lite"/>
    </source>
</evidence>
<dbReference type="SUPFAM" id="SSF53474">
    <property type="entry name" value="alpha/beta-Hydrolases"/>
    <property type="match status" value="1"/>
</dbReference>
<feature type="domain" description="Alpha/beta hydrolase fold-3" evidence="3">
    <location>
        <begin position="90"/>
        <end position="296"/>
    </location>
</feature>
<dbReference type="Pfam" id="PF07859">
    <property type="entry name" value="Abhydrolase_3"/>
    <property type="match status" value="1"/>
</dbReference>
<dbReference type="PANTHER" id="PTHR48081">
    <property type="entry name" value="AB HYDROLASE SUPERFAMILY PROTEIN C4A8.06C"/>
    <property type="match status" value="1"/>
</dbReference>
<dbReference type="Gene3D" id="3.40.50.1820">
    <property type="entry name" value="alpha/beta hydrolase"/>
    <property type="match status" value="1"/>
</dbReference>
<keyword evidence="1" id="KW-0378">Hydrolase</keyword>
<dbReference type="AlphaFoldDB" id="A0A7W7G9W5"/>
<gene>
    <name evidence="4" type="ORF">BJ982_000915</name>
</gene>
<reference evidence="4 5" key="1">
    <citation type="submission" date="2020-08" db="EMBL/GenBank/DDBJ databases">
        <title>Sequencing the genomes of 1000 actinobacteria strains.</title>
        <authorList>
            <person name="Klenk H.-P."/>
        </authorList>
    </citation>
    <scope>NUCLEOTIDE SEQUENCE [LARGE SCALE GENOMIC DNA]</scope>
    <source>
        <strain evidence="4 5">DSM 45784</strain>
    </source>
</reference>
<sequence>MTVTPVPFDPDLLPVYQALHTGGGPPLGPETVRAGRDGGGSMTKPIEEILGDRPVEFEDRVIPGPAGAPDLTVSILRPKNGVTTPAALYNIHGGGMCMGNRFWSMESFVELVDVYGLVAVSVEYRLAPEHPHPAPVEDCYAGLVWVSEHAGELGFAPGRIVVMGRSAGGGLAAGVSLLARDRGGPAIAGQGLYCPMIDDRNTTASSYQYDGIGWWDRDSNLWGWRFLLGDDTGGPEVSPYAAPSRATDLSGLPPAYIDAGACEVFRDEAVDYATRIWAVGGQAELHIWAGAFHGFTEQAPGAAVSRASKAARDSWLERVLGLPRATARQAAGGRPAGVPTGGAHG</sequence>
<keyword evidence="5" id="KW-1185">Reference proteome</keyword>
<dbReference type="EMBL" id="JACHND010000001">
    <property type="protein sequence ID" value="MBB4699371.1"/>
    <property type="molecule type" value="Genomic_DNA"/>
</dbReference>
<evidence type="ECO:0000259" key="3">
    <source>
        <dbReference type="Pfam" id="PF07859"/>
    </source>
</evidence>
<dbReference type="PANTHER" id="PTHR48081:SF8">
    <property type="entry name" value="ALPHA_BETA HYDROLASE FOLD-3 DOMAIN-CONTAINING PROTEIN-RELATED"/>
    <property type="match status" value="1"/>
</dbReference>
<protein>
    <submittedName>
        <fullName evidence="4">Acetyl esterase/lipase</fullName>
    </submittedName>
</protein>
<evidence type="ECO:0000256" key="1">
    <source>
        <dbReference type="ARBA" id="ARBA00022801"/>
    </source>
</evidence>
<dbReference type="InterPro" id="IPR050300">
    <property type="entry name" value="GDXG_lipolytic_enzyme"/>
</dbReference>
<dbReference type="RefSeq" id="WP_184876846.1">
    <property type="nucleotide sequence ID" value="NZ_BOOV01000044.1"/>
</dbReference>
<dbReference type="InterPro" id="IPR013094">
    <property type="entry name" value="AB_hydrolase_3"/>
</dbReference>
<evidence type="ECO:0000313" key="5">
    <source>
        <dbReference type="Proteomes" id="UP000542210"/>
    </source>
</evidence>
<feature type="region of interest" description="Disordered" evidence="2">
    <location>
        <begin position="326"/>
        <end position="345"/>
    </location>
</feature>
<proteinExistence type="predicted"/>
<accession>A0A7W7G9W5</accession>
<dbReference type="Proteomes" id="UP000542210">
    <property type="component" value="Unassembled WGS sequence"/>
</dbReference>
<dbReference type="InterPro" id="IPR029058">
    <property type="entry name" value="AB_hydrolase_fold"/>
</dbReference>
<name>A0A7W7G9W5_9ACTN</name>
<evidence type="ECO:0000313" key="4">
    <source>
        <dbReference type="EMBL" id="MBB4699371.1"/>
    </source>
</evidence>
<dbReference type="GO" id="GO:0016787">
    <property type="term" value="F:hydrolase activity"/>
    <property type="evidence" value="ECO:0007669"/>
    <property type="project" value="UniProtKB-KW"/>
</dbReference>
<organism evidence="4 5">
    <name type="scientific">Sphaerisporangium siamense</name>
    <dbReference type="NCBI Taxonomy" id="795645"/>
    <lineage>
        <taxon>Bacteria</taxon>
        <taxon>Bacillati</taxon>
        <taxon>Actinomycetota</taxon>
        <taxon>Actinomycetes</taxon>
        <taxon>Streptosporangiales</taxon>
        <taxon>Streptosporangiaceae</taxon>
        <taxon>Sphaerisporangium</taxon>
    </lineage>
</organism>